<reference evidence="2 3" key="1">
    <citation type="submission" date="2014-12" db="EMBL/GenBank/DDBJ databases">
        <title>Mercury Reductase activity and rhizosphere competence traits in the genome of root associated Photobacterium halotolerans MELD1.</title>
        <authorList>
            <person name="Mathew D.C."/>
            <person name="Huang C.-C."/>
        </authorList>
    </citation>
    <scope>NUCLEOTIDE SEQUENCE [LARGE SCALE GENOMIC DNA]</scope>
    <source>
        <strain evidence="2 3">MELD1</strain>
    </source>
</reference>
<name>A0A0F5V918_9GAMM</name>
<proteinExistence type="predicted"/>
<keyword evidence="1" id="KW-0812">Transmembrane</keyword>
<organism evidence="2 3">
    <name type="scientific">Photobacterium halotolerans</name>
    <dbReference type="NCBI Taxonomy" id="265726"/>
    <lineage>
        <taxon>Bacteria</taxon>
        <taxon>Pseudomonadati</taxon>
        <taxon>Pseudomonadota</taxon>
        <taxon>Gammaproteobacteria</taxon>
        <taxon>Vibrionales</taxon>
        <taxon>Vibrionaceae</taxon>
        <taxon>Photobacterium</taxon>
    </lineage>
</organism>
<evidence type="ECO:0000256" key="1">
    <source>
        <dbReference type="SAM" id="Phobius"/>
    </source>
</evidence>
<evidence type="ECO:0000313" key="3">
    <source>
        <dbReference type="Proteomes" id="UP000033633"/>
    </source>
</evidence>
<keyword evidence="1" id="KW-1133">Transmembrane helix</keyword>
<feature type="transmembrane region" description="Helical" evidence="1">
    <location>
        <begin position="44"/>
        <end position="62"/>
    </location>
</feature>
<keyword evidence="3" id="KW-1185">Reference proteome</keyword>
<dbReference type="STRING" id="265726.KY46_19115"/>
<accession>A0A0F5V918</accession>
<sequence>MGEHRRIPGRRLGIEPVGKTVSISGRLVSDRTNDRKIYLRRRQIIGNNMVAGAVLLGMLRLIQRIKFVKHLKGKSQNEQAEDQCQKPLMPSLVERDTHLQVAASQKERV</sequence>
<evidence type="ECO:0000313" key="2">
    <source>
        <dbReference type="EMBL" id="KKC98266.1"/>
    </source>
</evidence>
<comment type="caution">
    <text evidence="2">The sequence shown here is derived from an EMBL/GenBank/DDBJ whole genome shotgun (WGS) entry which is preliminary data.</text>
</comment>
<protein>
    <submittedName>
        <fullName evidence="2">Uncharacterized protein</fullName>
    </submittedName>
</protein>
<dbReference type="AlphaFoldDB" id="A0A0F5V918"/>
<gene>
    <name evidence="2" type="ORF">KY46_19115</name>
</gene>
<keyword evidence="1" id="KW-0472">Membrane</keyword>
<dbReference type="PATRIC" id="fig|265726.11.peg.2618"/>
<dbReference type="Proteomes" id="UP000033633">
    <property type="component" value="Unassembled WGS sequence"/>
</dbReference>
<dbReference type="EMBL" id="JWYV01000022">
    <property type="protein sequence ID" value="KKC98266.1"/>
    <property type="molecule type" value="Genomic_DNA"/>
</dbReference>